<dbReference type="GO" id="GO:0019594">
    <property type="term" value="P:mannitol metabolic process"/>
    <property type="evidence" value="ECO:0007669"/>
    <property type="project" value="InterPro"/>
</dbReference>
<comment type="caution">
    <text evidence="5">The sequence shown here is derived from an EMBL/GenBank/DDBJ whole genome shotgun (WGS) entry which is preliminary data.</text>
</comment>
<proteinExistence type="predicted"/>
<dbReference type="InterPro" id="IPR036291">
    <property type="entry name" value="NAD(P)-bd_dom_sf"/>
</dbReference>
<evidence type="ECO:0000259" key="4">
    <source>
        <dbReference type="Pfam" id="PF08125"/>
    </source>
</evidence>
<dbReference type="PANTHER" id="PTHR43362:SF1">
    <property type="entry name" value="MANNITOL DEHYDROGENASE 2-RELATED"/>
    <property type="match status" value="1"/>
</dbReference>
<dbReference type="PRINTS" id="PR00084">
    <property type="entry name" value="MTLDHDRGNASE"/>
</dbReference>
<dbReference type="InterPro" id="IPR023027">
    <property type="entry name" value="Mannitol_DH_CS"/>
</dbReference>
<dbReference type="InterPro" id="IPR000669">
    <property type="entry name" value="Mannitol_DH"/>
</dbReference>
<dbReference type="InterPro" id="IPR050988">
    <property type="entry name" value="Mannitol_DH/Oxidoreductase"/>
</dbReference>
<dbReference type="OrthoDB" id="271711at2"/>
<keyword evidence="6" id="KW-1185">Reference proteome</keyword>
<dbReference type="Proteomes" id="UP000019205">
    <property type="component" value="Chromosome"/>
</dbReference>
<dbReference type="EMBL" id="AAOA02000001">
    <property type="protein sequence ID" value="EAQ96049.1"/>
    <property type="molecule type" value="Genomic_DNA"/>
</dbReference>
<protein>
    <submittedName>
        <fullName evidence="5">Mannitol-1-phosphate/altronate dehydrogenase</fullName>
        <ecNumber evidence="5">1.1.1.57</ecNumber>
    </submittedName>
</protein>
<dbReference type="GO" id="GO:0008866">
    <property type="term" value="F:fructuronate reductase activity"/>
    <property type="evidence" value="ECO:0007669"/>
    <property type="project" value="UniProtKB-EC"/>
</dbReference>
<dbReference type="InterPro" id="IPR013328">
    <property type="entry name" value="6PGD_dom2"/>
</dbReference>
<keyword evidence="2" id="KW-0520">NAD</keyword>
<keyword evidence="1 5" id="KW-0560">Oxidoreductase</keyword>
<dbReference type="SUPFAM" id="SSF48179">
    <property type="entry name" value="6-phosphogluconate dehydrogenase C-terminal domain-like"/>
    <property type="match status" value="1"/>
</dbReference>
<accession>A4ADC5</accession>
<dbReference type="EC" id="1.1.1.57" evidence="5"/>
<dbReference type="InterPro" id="IPR013131">
    <property type="entry name" value="Mannitol_DH_N"/>
</dbReference>
<dbReference type="PANTHER" id="PTHR43362">
    <property type="entry name" value="MANNITOL DEHYDROGENASE DSF1-RELATED"/>
    <property type="match status" value="1"/>
</dbReference>
<feature type="domain" description="Mannitol dehydrogenase N-terminal" evidence="3">
    <location>
        <begin position="28"/>
        <end position="275"/>
    </location>
</feature>
<evidence type="ECO:0000256" key="1">
    <source>
        <dbReference type="ARBA" id="ARBA00023002"/>
    </source>
</evidence>
<evidence type="ECO:0000259" key="3">
    <source>
        <dbReference type="Pfam" id="PF01232"/>
    </source>
</evidence>
<evidence type="ECO:0000313" key="5">
    <source>
        <dbReference type="EMBL" id="EAQ96049.1"/>
    </source>
</evidence>
<organism evidence="5 6">
    <name type="scientific">Congregibacter litoralis KT71</name>
    <dbReference type="NCBI Taxonomy" id="314285"/>
    <lineage>
        <taxon>Bacteria</taxon>
        <taxon>Pseudomonadati</taxon>
        <taxon>Pseudomonadota</taxon>
        <taxon>Gammaproteobacteria</taxon>
        <taxon>Cellvibrionales</taxon>
        <taxon>Halieaceae</taxon>
        <taxon>Congregibacter</taxon>
    </lineage>
</organism>
<name>A4ADC5_9GAMM</name>
<dbReference type="eggNOG" id="COG0246">
    <property type="taxonomic scope" value="Bacteria"/>
</dbReference>
<reference evidence="5 6" key="1">
    <citation type="journal article" date="2007" name="Proc. Natl. Acad. Sci. U.S.A.">
        <title>Characterization of a marine gammaproteobacterium capable of aerobic anoxygenic photosynthesis.</title>
        <authorList>
            <person name="Fuchs B.M."/>
            <person name="Spring S."/>
            <person name="Teeling H."/>
            <person name="Quast C."/>
            <person name="Wulf J."/>
            <person name="Schattenhofer M."/>
            <person name="Yan S."/>
            <person name="Ferriera S."/>
            <person name="Johnson J."/>
            <person name="Glockner F.O."/>
            <person name="Amann R."/>
        </authorList>
    </citation>
    <scope>NUCLEOTIDE SEQUENCE [LARGE SCALE GENOMIC DNA]</scope>
    <source>
        <strain evidence="5">KT71</strain>
    </source>
</reference>
<feature type="domain" description="Mannitol dehydrogenase C-terminal" evidence="4">
    <location>
        <begin position="284"/>
        <end position="443"/>
    </location>
</feature>
<dbReference type="AlphaFoldDB" id="A4ADC5"/>
<gene>
    <name evidence="5" type="ORF">KT71_12940</name>
</gene>
<dbReference type="RefSeq" id="WP_008295020.1">
    <property type="nucleotide sequence ID" value="NZ_CM002299.1"/>
</dbReference>
<dbReference type="Pfam" id="PF08125">
    <property type="entry name" value="Mannitol_dh_C"/>
    <property type="match status" value="1"/>
</dbReference>
<evidence type="ECO:0000313" key="6">
    <source>
        <dbReference type="Proteomes" id="UP000019205"/>
    </source>
</evidence>
<dbReference type="SUPFAM" id="SSF51735">
    <property type="entry name" value="NAD(P)-binding Rossmann-fold domains"/>
    <property type="match status" value="1"/>
</dbReference>
<dbReference type="Pfam" id="PF01232">
    <property type="entry name" value="Mannitol_dh"/>
    <property type="match status" value="1"/>
</dbReference>
<dbReference type="Gene3D" id="3.40.50.720">
    <property type="entry name" value="NAD(P)-binding Rossmann-like Domain"/>
    <property type="match status" value="1"/>
</dbReference>
<sequence length="481" mass="53730">MYRLNKDKLQRLPRALQPETYDRTPKPKVVHLGVGAFHRAHQAWYFDRLNHLEPEYPWLIEGASLRSKSAGEQLNPQDGLYVHVARSAAGSDVTVVQSLTQVVNAFEEPEALTSAIARPDTQLVTLTITEKGYCQNGGNDDLDLHREDVKRDLVSLEHPCTAIGSLLAGLRRRYREKGQPLTILSCDNLSHNGDVTRRAVLAMAEHHEAGLTEWIGDNVSFPNSMVDRIAPAVTAADRDETQKLTGLEDHGLAITEQFSQWVIENNFKGQRPALERVGVTWVDNVDAWELRKLRLLNAAHTALACLGSWLDIRFVHEAISDPRLESLVDQMWRETATTLPDTEDFNLTTYLASLKLRFGNPHLQHALVQIATDSSQKLPQRILAPLAERLAQRDSVTALTTVVAAWLCIQTGQSQRGTDLGFSDPLSETLRRALNEAGDSYRTQVDAVFAVYPALGALGEDDKWREQLIAAYATCRSESHR</sequence>
<dbReference type="InterPro" id="IPR008927">
    <property type="entry name" value="6-PGluconate_DH-like_C_sf"/>
</dbReference>
<reference evidence="5 6" key="2">
    <citation type="journal article" date="2009" name="PLoS ONE">
        <title>The photosynthetic apparatus and its regulation in the aerobic gammaproteobacterium Congregibacter litoralis gen. nov., sp. nov.</title>
        <authorList>
            <person name="Spring S."/>
            <person name="Lunsdorf H."/>
            <person name="Fuchs B.M."/>
            <person name="Tindall B.J."/>
        </authorList>
    </citation>
    <scope>NUCLEOTIDE SEQUENCE [LARGE SCALE GENOMIC DNA]</scope>
    <source>
        <strain evidence="5">KT71</strain>
    </source>
</reference>
<dbReference type="STRING" id="314285.KT71_12940"/>
<dbReference type="PROSITE" id="PS00974">
    <property type="entry name" value="MANNITOL_DHGENASE"/>
    <property type="match status" value="1"/>
</dbReference>
<dbReference type="InterPro" id="IPR013118">
    <property type="entry name" value="Mannitol_DH_C"/>
</dbReference>
<dbReference type="Gene3D" id="1.10.1040.10">
    <property type="entry name" value="N-(1-d-carboxylethyl)-l-norvaline Dehydrogenase, domain 2"/>
    <property type="match status" value="1"/>
</dbReference>
<dbReference type="HOGENOM" id="CLU_027324_0_1_6"/>
<evidence type="ECO:0000256" key="2">
    <source>
        <dbReference type="ARBA" id="ARBA00023027"/>
    </source>
</evidence>